<dbReference type="Pfam" id="PF03483">
    <property type="entry name" value="B3_4"/>
    <property type="match status" value="1"/>
</dbReference>
<evidence type="ECO:0000313" key="15">
    <source>
        <dbReference type="EMBL" id="QNI31385.1"/>
    </source>
</evidence>
<dbReference type="InterPro" id="IPR005146">
    <property type="entry name" value="B3/B4_tRNA-bd"/>
</dbReference>
<dbReference type="GO" id="GO:0005524">
    <property type="term" value="F:ATP binding"/>
    <property type="evidence" value="ECO:0007669"/>
    <property type="project" value="UniProtKB-UniRule"/>
</dbReference>
<dbReference type="Pfam" id="PF03147">
    <property type="entry name" value="FDX-ACB"/>
    <property type="match status" value="1"/>
</dbReference>
<evidence type="ECO:0000256" key="12">
    <source>
        <dbReference type="SAM" id="MobiDB-lite"/>
    </source>
</evidence>
<dbReference type="InterPro" id="IPR004532">
    <property type="entry name" value="Phe-tRNA-ligase_IIc_bsu_bact"/>
</dbReference>
<dbReference type="GO" id="GO:0000287">
    <property type="term" value="F:magnesium ion binding"/>
    <property type="evidence" value="ECO:0007669"/>
    <property type="project" value="UniProtKB-UniRule"/>
</dbReference>
<evidence type="ECO:0000256" key="3">
    <source>
        <dbReference type="ARBA" id="ARBA00022598"/>
    </source>
</evidence>
<proteinExistence type="inferred from homology"/>
<comment type="similarity">
    <text evidence="1 11">Belongs to the phenylalanyl-tRNA synthetase beta subunit family. Type 1 subfamily.</text>
</comment>
<evidence type="ECO:0000256" key="7">
    <source>
        <dbReference type="ARBA" id="ARBA00022842"/>
    </source>
</evidence>
<dbReference type="InterPro" id="IPR036690">
    <property type="entry name" value="Fdx_antiC-bd_sf"/>
</dbReference>
<gene>
    <name evidence="11" type="primary">pheT</name>
    <name evidence="15" type="ORF">H7849_20235</name>
</gene>
<evidence type="ECO:0000256" key="11">
    <source>
        <dbReference type="HAMAP-Rule" id="MF_00283"/>
    </source>
</evidence>
<dbReference type="EMBL" id="CP060394">
    <property type="protein sequence ID" value="QNI31385.1"/>
    <property type="molecule type" value="Genomic_DNA"/>
</dbReference>
<comment type="catalytic activity">
    <reaction evidence="10 11">
        <text>tRNA(Phe) + L-phenylalanine + ATP = L-phenylalanyl-tRNA(Phe) + AMP + diphosphate + H(+)</text>
        <dbReference type="Rhea" id="RHEA:19413"/>
        <dbReference type="Rhea" id="RHEA-COMP:9668"/>
        <dbReference type="Rhea" id="RHEA-COMP:9699"/>
        <dbReference type="ChEBI" id="CHEBI:15378"/>
        <dbReference type="ChEBI" id="CHEBI:30616"/>
        <dbReference type="ChEBI" id="CHEBI:33019"/>
        <dbReference type="ChEBI" id="CHEBI:58095"/>
        <dbReference type="ChEBI" id="CHEBI:78442"/>
        <dbReference type="ChEBI" id="CHEBI:78531"/>
        <dbReference type="ChEBI" id="CHEBI:456215"/>
        <dbReference type="EC" id="6.1.1.20"/>
    </reaction>
</comment>
<feature type="binding site" evidence="11">
    <location>
        <position position="383"/>
    </location>
    <ligand>
        <name>Mg(2+)</name>
        <dbReference type="ChEBI" id="CHEBI:18420"/>
        <note>shared with alpha subunit</note>
    </ligand>
</feature>
<dbReference type="SMART" id="SM00896">
    <property type="entry name" value="FDX-ACB"/>
    <property type="match status" value="1"/>
</dbReference>
<evidence type="ECO:0000256" key="9">
    <source>
        <dbReference type="ARBA" id="ARBA00023146"/>
    </source>
</evidence>
<dbReference type="SUPFAM" id="SSF55681">
    <property type="entry name" value="Class II aaRS and biotin synthetases"/>
    <property type="match status" value="1"/>
</dbReference>
<dbReference type="SMART" id="SM00874">
    <property type="entry name" value="B5"/>
    <property type="match status" value="1"/>
</dbReference>
<dbReference type="HAMAP" id="MF_00283">
    <property type="entry name" value="Phe_tRNA_synth_beta1"/>
    <property type="match status" value="1"/>
</dbReference>
<dbReference type="Gene3D" id="3.50.40.10">
    <property type="entry name" value="Phenylalanyl-trna Synthetase, Chain B, domain 3"/>
    <property type="match status" value="1"/>
</dbReference>
<evidence type="ECO:0000256" key="1">
    <source>
        <dbReference type="ARBA" id="ARBA00008653"/>
    </source>
</evidence>
<evidence type="ECO:0000259" key="14">
    <source>
        <dbReference type="PROSITE" id="PS51483"/>
    </source>
</evidence>
<keyword evidence="16" id="KW-1185">Reference proteome</keyword>
<keyword evidence="3 11" id="KW-0436">Ligase</keyword>
<keyword evidence="9 11" id="KW-0030">Aminoacyl-tRNA synthetase</keyword>
<dbReference type="GO" id="GO:0004826">
    <property type="term" value="F:phenylalanine-tRNA ligase activity"/>
    <property type="evidence" value="ECO:0007669"/>
    <property type="project" value="UniProtKB-UniRule"/>
</dbReference>
<dbReference type="RefSeq" id="WP_186741977.1">
    <property type="nucleotide sequence ID" value="NZ_CP060394.1"/>
</dbReference>
<dbReference type="PROSITE" id="PS51447">
    <property type="entry name" value="FDX_ACB"/>
    <property type="match status" value="1"/>
</dbReference>
<dbReference type="InterPro" id="IPR020825">
    <property type="entry name" value="Phe-tRNA_synthase-like_B3/B4"/>
</dbReference>
<evidence type="ECO:0000256" key="4">
    <source>
        <dbReference type="ARBA" id="ARBA00022723"/>
    </source>
</evidence>
<dbReference type="AlphaFoldDB" id="A0A7G8BFR5"/>
<feature type="domain" description="FDX-ACB" evidence="13">
    <location>
        <begin position="634"/>
        <end position="729"/>
    </location>
</feature>
<keyword evidence="8 11" id="KW-0648">Protein biosynthesis</keyword>
<dbReference type="EC" id="6.1.1.20" evidence="11"/>
<comment type="subunit">
    <text evidence="2 11">Tetramer of two alpha and two beta subunits.</text>
</comment>
<keyword evidence="7 11" id="KW-0460">Magnesium</keyword>
<dbReference type="Proteomes" id="UP000515312">
    <property type="component" value="Chromosome"/>
</dbReference>
<keyword evidence="11" id="KW-0963">Cytoplasm</keyword>
<evidence type="ECO:0000256" key="8">
    <source>
        <dbReference type="ARBA" id="ARBA00022917"/>
    </source>
</evidence>
<dbReference type="InterPro" id="IPR045060">
    <property type="entry name" value="Phe-tRNA-ligase_IIc_bsu"/>
</dbReference>
<feature type="region of interest" description="Disordered" evidence="12">
    <location>
        <begin position="346"/>
        <end position="365"/>
    </location>
</feature>
<feature type="binding site" evidence="11">
    <location>
        <position position="389"/>
    </location>
    <ligand>
        <name>Mg(2+)</name>
        <dbReference type="ChEBI" id="CHEBI:18420"/>
        <note>shared with alpha subunit</note>
    </ligand>
</feature>
<name>A0A7G8BFR5_9BACT</name>
<protein>
    <recommendedName>
        <fullName evidence="11">Phenylalanine--tRNA ligase beta subunit</fullName>
        <ecNumber evidence="11">6.1.1.20</ecNumber>
    </recommendedName>
    <alternativeName>
        <fullName evidence="11">Phenylalanyl-tRNA synthetase beta subunit</fullName>
        <shortName evidence="11">PheRS</shortName>
    </alternativeName>
</protein>
<dbReference type="SUPFAM" id="SSF54991">
    <property type="entry name" value="Anticodon-binding domain of PheRS"/>
    <property type="match status" value="1"/>
</dbReference>
<evidence type="ECO:0000256" key="10">
    <source>
        <dbReference type="ARBA" id="ARBA00049255"/>
    </source>
</evidence>
<dbReference type="PROSITE" id="PS51483">
    <property type="entry name" value="B5"/>
    <property type="match status" value="1"/>
</dbReference>
<feature type="domain" description="B5" evidence="14">
    <location>
        <begin position="301"/>
        <end position="405"/>
    </location>
</feature>
<dbReference type="SMART" id="SM00873">
    <property type="entry name" value="B3_4"/>
    <property type="match status" value="1"/>
</dbReference>
<dbReference type="InterPro" id="IPR041616">
    <property type="entry name" value="PheRS_beta_core"/>
</dbReference>
<dbReference type="Gene3D" id="3.30.70.380">
    <property type="entry name" value="Ferrodoxin-fold anticodon-binding domain"/>
    <property type="match status" value="1"/>
</dbReference>
<feature type="binding site" evidence="11">
    <location>
        <position position="393"/>
    </location>
    <ligand>
        <name>Mg(2+)</name>
        <dbReference type="ChEBI" id="CHEBI:18420"/>
        <note>shared with alpha subunit</note>
    </ligand>
</feature>
<feature type="binding site" evidence="11">
    <location>
        <position position="392"/>
    </location>
    <ligand>
        <name>Mg(2+)</name>
        <dbReference type="ChEBI" id="CHEBI:18420"/>
        <note>shared with alpha subunit</note>
    </ligand>
</feature>
<evidence type="ECO:0000256" key="2">
    <source>
        <dbReference type="ARBA" id="ARBA00011209"/>
    </source>
</evidence>
<dbReference type="InterPro" id="IPR009061">
    <property type="entry name" value="DNA-bd_dom_put_sf"/>
</dbReference>
<dbReference type="KEGG" id="adin:H7849_20235"/>
<dbReference type="GO" id="GO:0009328">
    <property type="term" value="C:phenylalanine-tRNA ligase complex"/>
    <property type="evidence" value="ECO:0007669"/>
    <property type="project" value="TreeGrafter"/>
</dbReference>
<dbReference type="Gene3D" id="3.30.56.10">
    <property type="match status" value="2"/>
</dbReference>
<dbReference type="GO" id="GO:0003723">
    <property type="term" value="F:RNA binding"/>
    <property type="evidence" value="ECO:0007669"/>
    <property type="project" value="InterPro"/>
</dbReference>
<dbReference type="GO" id="GO:0006432">
    <property type="term" value="P:phenylalanyl-tRNA aminoacylation"/>
    <property type="evidence" value="ECO:0007669"/>
    <property type="project" value="UniProtKB-UniRule"/>
</dbReference>
<dbReference type="InterPro" id="IPR005147">
    <property type="entry name" value="tRNA_synthase_B5-dom"/>
</dbReference>
<accession>A0A7G8BFR5</accession>
<dbReference type="InterPro" id="IPR005121">
    <property type="entry name" value="Fdx_antiC-bd"/>
</dbReference>
<keyword evidence="4 11" id="KW-0479">Metal-binding</keyword>
<evidence type="ECO:0000256" key="6">
    <source>
        <dbReference type="ARBA" id="ARBA00022840"/>
    </source>
</evidence>
<sequence length="730" mass="80227">MKILSSWLRSYLSPIPVHDVELANALTLRGIAVEGKYFIKGYDEDPNEVIHNSLFEMDITTNRVDAMNHYGIAREAATIYGLKLLDLNPKLPHGKPAARPYPIRIEEPTLCGRFTARVLRNVTITQSTGIVAERFRLLEQKLISNAVDATNFVTLAMGHPTHAFDLDKLEGAIIIRRARKGEKLKTLDGIERILDPDDLVVADEKKALAIAGVMGGWDTMITPETKNILVEAAWFDPATVRRSSKRHLLHTDASHRFERGADFNAPPVASALVSSIILEAGGEVEGDLVDVMIPEAEQRTAKRPAITFAVSEAKRILGATEDPEGITPAIAETVLTGLGCKLSKNGTQPAPTTAHDLDPSRAVSVPSTGSAEYEVTLPSWRLDLEREIDLIEEIARVYGYNHFQNTLPAFAGSVVELQWAEKESTIRRGLLGLGWSEAVSSTFCSATDAVTFAPQPNSAVPLGNPLSEEAGMLRPSLAGGMLGMLALNLNRDMEDVMLFELGTVFHGTTDRVEEKPSLAIGATGKLPLTSPHQPSHELDFYDVKGAIETLLGKFSSKSLYFDRFPSDSGLMPAWLHPGRSARAVLDGATVGYFGQLHPAEAQRRKLKQVIFIGEIYLDRLYKQNLRQPVVRELSRFQAVRRDFSFILAANTPWARISETLAALGIPELQRFEAAEILGEKDSKLVPAGHISLLLRTVFQAQDRTLQEDELQNYTQRIIAAVEALGGKLRS</sequence>
<reference evidence="15 16" key="1">
    <citation type="submission" date="2020-08" db="EMBL/GenBank/DDBJ databases">
        <title>Edaphobacter telluris sp. nov. and Acidobacterium dinghuensis sp. nov., two acidobacteria isolated from forest soil.</title>
        <authorList>
            <person name="Fu J."/>
            <person name="Qiu L."/>
        </authorList>
    </citation>
    <scope>NUCLEOTIDE SEQUENCE [LARGE SCALE GENOMIC DNA]</scope>
    <source>
        <strain evidence="15">4Y35</strain>
    </source>
</reference>
<dbReference type="InterPro" id="IPR045864">
    <property type="entry name" value="aa-tRNA-synth_II/BPL/LPL"/>
</dbReference>
<dbReference type="CDD" id="cd00769">
    <property type="entry name" value="PheRS_beta_core"/>
    <property type="match status" value="1"/>
</dbReference>
<evidence type="ECO:0000256" key="5">
    <source>
        <dbReference type="ARBA" id="ARBA00022741"/>
    </source>
</evidence>
<evidence type="ECO:0000259" key="13">
    <source>
        <dbReference type="PROSITE" id="PS51447"/>
    </source>
</evidence>
<comment type="subcellular location">
    <subcellularLocation>
        <location evidence="11">Cytoplasm</location>
    </subcellularLocation>
</comment>
<dbReference type="Pfam" id="PF17759">
    <property type="entry name" value="tRNA_synthFbeta"/>
    <property type="match status" value="1"/>
</dbReference>
<organism evidence="15 16">
    <name type="scientific">Alloacidobacterium dinghuense</name>
    <dbReference type="NCBI Taxonomy" id="2763107"/>
    <lineage>
        <taxon>Bacteria</taxon>
        <taxon>Pseudomonadati</taxon>
        <taxon>Acidobacteriota</taxon>
        <taxon>Terriglobia</taxon>
        <taxon>Terriglobales</taxon>
        <taxon>Acidobacteriaceae</taxon>
        <taxon>Alloacidobacterium</taxon>
    </lineage>
</organism>
<dbReference type="SUPFAM" id="SSF46955">
    <property type="entry name" value="Putative DNA-binding domain"/>
    <property type="match status" value="2"/>
</dbReference>
<dbReference type="PANTHER" id="PTHR10947">
    <property type="entry name" value="PHENYLALANYL-TRNA SYNTHETASE BETA CHAIN AND LEUCINE-RICH REPEAT-CONTAINING PROTEIN 47"/>
    <property type="match status" value="1"/>
</dbReference>
<comment type="cofactor">
    <cofactor evidence="11">
        <name>Mg(2+)</name>
        <dbReference type="ChEBI" id="CHEBI:18420"/>
    </cofactor>
    <text evidence="11">Binds 2 magnesium ions per tetramer.</text>
</comment>
<dbReference type="Gene3D" id="3.30.930.10">
    <property type="entry name" value="Bira Bifunctional Protein, Domain 2"/>
    <property type="match status" value="1"/>
</dbReference>
<keyword evidence="6 11" id="KW-0067">ATP-binding</keyword>
<dbReference type="PANTHER" id="PTHR10947:SF0">
    <property type="entry name" value="PHENYLALANINE--TRNA LIGASE BETA SUBUNIT"/>
    <property type="match status" value="1"/>
</dbReference>
<keyword evidence="5 11" id="KW-0547">Nucleotide-binding</keyword>
<dbReference type="Pfam" id="PF03484">
    <property type="entry name" value="B5"/>
    <property type="match status" value="1"/>
</dbReference>
<evidence type="ECO:0000313" key="16">
    <source>
        <dbReference type="Proteomes" id="UP000515312"/>
    </source>
</evidence>
<dbReference type="SUPFAM" id="SSF56037">
    <property type="entry name" value="PheT/TilS domain"/>
    <property type="match status" value="1"/>
</dbReference>